<dbReference type="GO" id="GO:0005886">
    <property type="term" value="C:plasma membrane"/>
    <property type="evidence" value="ECO:0007669"/>
    <property type="project" value="TreeGrafter"/>
</dbReference>
<dbReference type="InterPro" id="IPR000292">
    <property type="entry name" value="For/NO2_transpt"/>
</dbReference>
<evidence type="ECO:0000313" key="7">
    <source>
        <dbReference type="Proteomes" id="UP000232222"/>
    </source>
</evidence>
<dbReference type="Proteomes" id="UP000232222">
    <property type="component" value="Chromosome"/>
</dbReference>
<accession>A0A2K8NSU8</accession>
<dbReference type="EMBL" id="CP024962">
    <property type="protein sequence ID" value="ATZ16238.1"/>
    <property type="molecule type" value="Genomic_DNA"/>
</dbReference>
<keyword evidence="7" id="KW-1185">Reference proteome</keyword>
<keyword evidence="4" id="KW-0472">Membrane</keyword>
<comment type="subcellular location">
    <subcellularLocation>
        <location evidence="1">Membrane</location>
        <topology evidence="1">Multi-pass membrane protein</topology>
    </subcellularLocation>
</comment>
<keyword evidence="2" id="KW-0812">Transmembrane</keyword>
<dbReference type="PANTHER" id="PTHR30520">
    <property type="entry name" value="FORMATE TRANSPORTER-RELATED"/>
    <property type="match status" value="1"/>
</dbReference>
<evidence type="ECO:0000256" key="2">
    <source>
        <dbReference type="ARBA" id="ARBA00022692"/>
    </source>
</evidence>
<dbReference type="GO" id="GO:0015513">
    <property type="term" value="F:high-affinity secondary active nitrite transmembrane transporter activity"/>
    <property type="evidence" value="ECO:0007669"/>
    <property type="project" value="TreeGrafter"/>
</dbReference>
<dbReference type="Pfam" id="PF01226">
    <property type="entry name" value="Form_Nir_trans"/>
    <property type="match status" value="1"/>
</dbReference>
<dbReference type="AlphaFoldDB" id="A0A2K8NSU8"/>
<evidence type="ECO:0000256" key="5">
    <source>
        <dbReference type="ARBA" id="ARBA00049660"/>
    </source>
</evidence>
<dbReference type="PANTHER" id="PTHR30520:SF6">
    <property type="entry name" value="FORMATE_NITRATE FAMILY TRANSPORTER (EUROFUNG)"/>
    <property type="match status" value="1"/>
</dbReference>
<evidence type="ECO:0000313" key="6">
    <source>
        <dbReference type="EMBL" id="ATZ16238.1"/>
    </source>
</evidence>
<comment type="similarity">
    <text evidence="5">Belongs to the FNT transporter (TC 1.A.16) family.</text>
</comment>
<gene>
    <name evidence="6" type="primary">focA</name>
    <name evidence="6" type="ORF">EFREU_v1c02110</name>
</gene>
<organism evidence="6 7">
    <name type="scientific">Entomoplasma freundtii</name>
    <dbReference type="NCBI Taxonomy" id="74700"/>
    <lineage>
        <taxon>Bacteria</taxon>
        <taxon>Bacillati</taxon>
        <taxon>Mycoplasmatota</taxon>
        <taxon>Mollicutes</taxon>
        <taxon>Entomoplasmatales</taxon>
        <taxon>Entomoplasmataceae</taxon>
        <taxon>Entomoplasma</taxon>
    </lineage>
</organism>
<dbReference type="GO" id="GO:0015707">
    <property type="term" value="P:nitrite transport"/>
    <property type="evidence" value="ECO:0007669"/>
    <property type="project" value="TreeGrafter"/>
</dbReference>
<evidence type="ECO:0000256" key="4">
    <source>
        <dbReference type="ARBA" id="ARBA00023136"/>
    </source>
</evidence>
<dbReference type="Gene3D" id="1.20.1080.10">
    <property type="entry name" value="Glycerol uptake facilitator protein"/>
    <property type="match status" value="1"/>
</dbReference>
<dbReference type="OrthoDB" id="391622at2"/>
<dbReference type="KEGG" id="efr:EFREU_v1c02110"/>
<name>A0A2K8NSU8_9MOLU</name>
<keyword evidence="3" id="KW-1133">Transmembrane helix</keyword>
<protein>
    <submittedName>
        <fullName evidence="6">Formate/nitrite transporter</fullName>
    </submittedName>
</protein>
<dbReference type="RefSeq" id="WP_100609193.1">
    <property type="nucleotide sequence ID" value="NZ_CP024962.1"/>
</dbReference>
<evidence type="ECO:0000256" key="1">
    <source>
        <dbReference type="ARBA" id="ARBA00004141"/>
    </source>
</evidence>
<dbReference type="InterPro" id="IPR023271">
    <property type="entry name" value="Aquaporin-like"/>
</dbReference>
<proteinExistence type="inferred from homology"/>
<sequence length="363" mass="39885">MLKKDLTNLDEEIRALEAIDYSPLYNEKLPAVTYGYIHAFKTIADSLKKKSFIHFTSGVLAGIWIGIAYIACVYAAYSFTNPSVQKLLIGGILPLVLSLIYFIGGSFLTAFMSLGYPMMNGVARYKDFFKTMAAVYAGNIVGSVVICFLLELANVFGDPEIAKFVVNNLGLKKLYVVGHQIGDNISLASPNTKWYSSIDAPMVAKTIMWVFFSAIVCNMLVSLSSQANKATKGNLIGSIIMFWILIFMFAISGYQHCVANWFVAGGLFFISVFHESIGTAANGGAIVPPLGICGLFILLNIIPAMLGNYFGAVIMGFLLAIFNTSYSKLLISEYRLKLLKEERGNLEEKTLETSDDNKKTNKN</sequence>
<reference evidence="6 7" key="1">
    <citation type="submission" date="2017-11" db="EMBL/GenBank/DDBJ databases">
        <title>Genome sequence of Entomoplasma freundtii BARC 318 (ATCC 51999).</title>
        <authorList>
            <person name="Lo W.-S."/>
            <person name="Gasparich G.E."/>
            <person name="Kuo C.-H."/>
        </authorList>
    </citation>
    <scope>NUCLEOTIDE SEQUENCE [LARGE SCALE GENOMIC DNA]</scope>
    <source>
        <strain evidence="6 7">BARC 318</strain>
    </source>
</reference>
<evidence type="ECO:0000256" key="3">
    <source>
        <dbReference type="ARBA" id="ARBA00022989"/>
    </source>
</evidence>